<dbReference type="OrthoDB" id="1933717at2759"/>
<dbReference type="InterPro" id="IPR002347">
    <property type="entry name" value="SDR_fam"/>
</dbReference>
<dbReference type="GO" id="GO:0006629">
    <property type="term" value="P:lipid metabolic process"/>
    <property type="evidence" value="ECO:0007669"/>
    <property type="project" value="UniProtKB-ARBA"/>
</dbReference>
<dbReference type="SMART" id="SM00822">
    <property type="entry name" value="PKS_KR"/>
    <property type="match status" value="1"/>
</dbReference>
<dbReference type="InterPro" id="IPR057326">
    <property type="entry name" value="KR_dom"/>
</dbReference>
<comment type="similarity">
    <text evidence="1 3">Belongs to the short-chain dehydrogenases/reductases (SDR) family.</text>
</comment>
<dbReference type="PANTHER" id="PTHR43115">
    <property type="entry name" value="DEHYDROGENASE/REDUCTASE SDR FAMILY MEMBER 11"/>
    <property type="match status" value="1"/>
</dbReference>
<dbReference type="InterPro" id="IPR020904">
    <property type="entry name" value="Sc_DH/Rdtase_CS"/>
</dbReference>
<dbReference type="RefSeq" id="XP_011315391.1">
    <property type="nucleotide sequence ID" value="XM_011317089.1"/>
</dbReference>
<accession>A0A9R1UC22</accession>
<keyword evidence="2" id="KW-0560">Oxidoreductase</keyword>
<dbReference type="Proteomes" id="UP000694866">
    <property type="component" value="Unplaced"/>
</dbReference>
<dbReference type="Pfam" id="PF00106">
    <property type="entry name" value="adh_short"/>
    <property type="match status" value="1"/>
</dbReference>
<dbReference type="InterPro" id="IPR036291">
    <property type="entry name" value="NAD(P)-bd_dom_sf"/>
</dbReference>
<proteinExistence type="inferred from homology"/>
<dbReference type="PRINTS" id="PR00081">
    <property type="entry name" value="GDHRDH"/>
</dbReference>
<evidence type="ECO:0000256" key="3">
    <source>
        <dbReference type="RuleBase" id="RU000363"/>
    </source>
</evidence>
<dbReference type="SUPFAM" id="SSF51735">
    <property type="entry name" value="NAD(P)-binding Rossmann-fold domains"/>
    <property type="match status" value="1"/>
</dbReference>
<dbReference type="RefSeq" id="XP_011315383.1">
    <property type="nucleotide sequence ID" value="XM_011317081.1"/>
</dbReference>
<protein>
    <submittedName>
        <fullName evidence="6 7">Dehydrogenase/reductase SDR family member 11-like</fullName>
    </submittedName>
</protein>
<dbReference type="FunFam" id="3.40.50.720:FF:000047">
    <property type="entry name" value="NADP-dependent L-serine/L-allo-threonine dehydrogenase"/>
    <property type="match status" value="1"/>
</dbReference>
<sequence length="246" mass="26292">MNRWSGKVAVVTGASGGIGAAIARELVRNGLIVAGLARRPEKIEELASTLEDQSGKLHAVECDVSQEESVISAFGWVKENLGRIDVLVNNAGITIETTLSEGRLEDWKAVFDVNVLGLCLATREGLKIMRETGDEGLIVHVNSLAGERIPAVPGFSVYPASKRALTALAQSLRHELVGSKIRVTSITPGLVATDLMATYSTFSQEILNAMPSLKPEDIAAALIYALSTPPHVSVQEIILRPVGESW</sequence>
<evidence type="ECO:0000313" key="6">
    <source>
        <dbReference type="RefSeq" id="XP_011315383.1"/>
    </source>
</evidence>
<evidence type="ECO:0000259" key="4">
    <source>
        <dbReference type="SMART" id="SM00822"/>
    </source>
</evidence>
<evidence type="ECO:0000313" key="5">
    <source>
        <dbReference type="Proteomes" id="UP000694866"/>
    </source>
</evidence>
<dbReference type="GeneID" id="105274175"/>
<evidence type="ECO:0000256" key="1">
    <source>
        <dbReference type="ARBA" id="ARBA00006484"/>
    </source>
</evidence>
<dbReference type="AlphaFoldDB" id="A0A9R1UC35"/>
<dbReference type="PROSITE" id="PS00061">
    <property type="entry name" value="ADH_SHORT"/>
    <property type="match status" value="1"/>
</dbReference>
<feature type="domain" description="Ketoreductase" evidence="4">
    <location>
        <begin position="7"/>
        <end position="194"/>
    </location>
</feature>
<dbReference type="PANTHER" id="PTHR43115:SF4">
    <property type="entry name" value="DEHYDROGENASE_REDUCTASE SDR FAMILY MEMBER 11"/>
    <property type="match status" value="1"/>
</dbReference>
<evidence type="ECO:0000313" key="7">
    <source>
        <dbReference type="RefSeq" id="XP_011315391.1"/>
    </source>
</evidence>
<dbReference type="KEGG" id="fas:105274175"/>
<keyword evidence="5" id="KW-1185">Reference proteome</keyword>
<dbReference type="GO" id="GO:0016616">
    <property type="term" value="F:oxidoreductase activity, acting on the CH-OH group of donors, NAD or NADP as acceptor"/>
    <property type="evidence" value="ECO:0007669"/>
    <property type="project" value="UniProtKB-ARBA"/>
</dbReference>
<dbReference type="Gene3D" id="3.40.50.720">
    <property type="entry name" value="NAD(P)-binding Rossmann-like Domain"/>
    <property type="match status" value="1"/>
</dbReference>
<name>A0A9R1UC35_9HYME</name>
<organism evidence="5 6">
    <name type="scientific">Fopius arisanus</name>
    <dbReference type="NCBI Taxonomy" id="64838"/>
    <lineage>
        <taxon>Eukaryota</taxon>
        <taxon>Metazoa</taxon>
        <taxon>Ecdysozoa</taxon>
        <taxon>Arthropoda</taxon>
        <taxon>Hexapoda</taxon>
        <taxon>Insecta</taxon>
        <taxon>Pterygota</taxon>
        <taxon>Neoptera</taxon>
        <taxon>Endopterygota</taxon>
        <taxon>Hymenoptera</taxon>
        <taxon>Apocrita</taxon>
        <taxon>Ichneumonoidea</taxon>
        <taxon>Braconidae</taxon>
        <taxon>Opiinae</taxon>
        <taxon>Fopius</taxon>
    </lineage>
</organism>
<accession>A0A9R1UC35</accession>
<dbReference type="PRINTS" id="PR00080">
    <property type="entry name" value="SDRFAMILY"/>
</dbReference>
<reference evidence="6 7" key="1">
    <citation type="submission" date="2025-04" db="UniProtKB">
        <authorList>
            <consortium name="RefSeq"/>
        </authorList>
    </citation>
    <scope>IDENTIFICATION</scope>
    <source>
        <strain evidence="6 7">USDA-PBARC FA_bdor</strain>
        <tissue evidence="6 7">Whole organism</tissue>
    </source>
</reference>
<gene>
    <name evidence="6 7" type="primary">LOC105274175</name>
</gene>
<evidence type="ECO:0000256" key="2">
    <source>
        <dbReference type="ARBA" id="ARBA00023002"/>
    </source>
</evidence>